<dbReference type="PANTHER" id="PTHR30408:SF12">
    <property type="entry name" value="TYPE I RESTRICTION ENZYME MJAVIII SPECIFICITY SUBUNIT"/>
    <property type="match status" value="1"/>
</dbReference>
<dbReference type="Proteomes" id="UP000054703">
    <property type="component" value="Unassembled WGS sequence"/>
</dbReference>
<dbReference type="PATRIC" id="fig|45074.5.peg.1902"/>
<name>A0A0W0Z0K3_9GAMM</name>
<evidence type="ECO:0000259" key="4">
    <source>
        <dbReference type="Pfam" id="PF01420"/>
    </source>
</evidence>
<keyword evidence="3" id="KW-0238">DNA-binding</keyword>
<evidence type="ECO:0000256" key="1">
    <source>
        <dbReference type="ARBA" id="ARBA00010923"/>
    </source>
</evidence>
<organism evidence="5 6">
    <name type="scientific">Legionella santicrucis</name>
    <dbReference type="NCBI Taxonomy" id="45074"/>
    <lineage>
        <taxon>Bacteria</taxon>
        <taxon>Pseudomonadati</taxon>
        <taxon>Pseudomonadota</taxon>
        <taxon>Gammaproteobacteria</taxon>
        <taxon>Legionellales</taxon>
        <taxon>Legionellaceae</taxon>
        <taxon>Legionella</taxon>
    </lineage>
</organism>
<comment type="similarity">
    <text evidence="1">Belongs to the type-I restriction system S methylase family.</text>
</comment>
<dbReference type="RefSeq" id="WP_058514074.1">
    <property type="nucleotide sequence ID" value="NZ_CAAAIH010000042.1"/>
</dbReference>
<dbReference type="Pfam" id="PF01420">
    <property type="entry name" value="Methylase_S"/>
    <property type="match status" value="1"/>
</dbReference>
<dbReference type="Gene3D" id="3.90.220.20">
    <property type="entry name" value="DNA methylase specificity domains"/>
    <property type="match status" value="1"/>
</dbReference>
<dbReference type="OrthoDB" id="5465337at2"/>
<dbReference type="InterPro" id="IPR052021">
    <property type="entry name" value="Type-I_RS_S_subunit"/>
</dbReference>
<dbReference type="PANTHER" id="PTHR30408">
    <property type="entry name" value="TYPE-1 RESTRICTION ENZYME ECOKI SPECIFICITY PROTEIN"/>
    <property type="match status" value="1"/>
</dbReference>
<dbReference type="STRING" id="45074.Lsan_1788"/>
<dbReference type="InterPro" id="IPR044946">
    <property type="entry name" value="Restrct_endonuc_typeI_TRD_sf"/>
</dbReference>
<keyword evidence="2" id="KW-0680">Restriction system</keyword>
<evidence type="ECO:0000313" key="6">
    <source>
        <dbReference type="Proteomes" id="UP000054703"/>
    </source>
</evidence>
<dbReference type="AlphaFoldDB" id="A0A0W0Z0K3"/>
<feature type="domain" description="Type I restriction modification DNA specificity" evidence="4">
    <location>
        <begin position="3"/>
        <end position="158"/>
    </location>
</feature>
<dbReference type="EMBL" id="LNYU01000035">
    <property type="protein sequence ID" value="KTD62651.1"/>
    <property type="molecule type" value="Genomic_DNA"/>
</dbReference>
<proteinExistence type="inferred from homology"/>
<dbReference type="InterPro" id="IPR000055">
    <property type="entry name" value="Restrct_endonuc_typeI_TRD"/>
</dbReference>
<dbReference type="SUPFAM" id="SSF116734">
    <property type="entry name" value="DNA methylase specificity domain"/>
    <property type="match status" value="1"/>
</dbReference>
<evidence type="ECO:0000256" key="3">
    <source>
        <dbReference type="ARBA" id="ARBA00023125"/>
    </source>
</evidence>
<evidence type="ECO:0000256" key="2">
    <source>
        <dbReference type="ARBA" id="ARBA00022747"/>
    </source>
</evidence>
<evidence type="ECO:0000313" key="5">
    <source>
        <dbReference type="EMBL" id="KTD62651.1"/>
    </source>
</evidence>
<dbReference type="GO" id="GO:0009307">
    <property type="term" value="P:DNA restriction-modification system"/>
    <property type="evidence" value="ECO:0007669"/>
    <property type="project" value="UniProtKB-KW"/>
</dbReference>
<accession>A0A0W0Z0K3</accession>
<keyword evidence="6" id="KW-1185">Reference proteome</keyword>
<reference evidence="5 6" key="1">
    <citation type="submission" date="2015-11" db="EMBL/GenBank/DDBJ databases">
        <title>Genomic analysis of 38 Legionella species identifies large and diverse effector repertoires.</title>
        <authorList>
            <person name="Burstein D."/>
            <person name="Amaro F."/>
            <person name="Zusman T."/>
            <person name="Lifshitz Z."/>
            <person name="Cohen O."/>
            <person name="Gilbert J.A."/>
            <person name="Pupko T."/>
            <person name="Shuman H.A."/>
            <person name="Segal G."/>
        </authorList>
    </citation>
    <scope>NUCLEOTIDE SEQUENCE [LARGE SCALE GENOMIC DNA]</scope>
    <source>
        <strain evidence="5 6">SC-63-C7</strain>
    </source>
</reference>
<gene>
    <name evidence="5" type="ORF">Lsan_1788</name>
</gene>
<comment type="caution">
    <text evidence="5">The sequence shown here is derived from an EMBL/GenBank/DDBJ whole genome shotgun (WGS) entry which is preliminary data.</text>
</comment>
<dbReference type="GO" id="GO:0003677">
    <property type="term" value="F:DNA binding"/>
    <property type="evidence" value="ECO:0007669"/>
    <property type="project" value="UniProtKB-KW"/>
</dbReference>
<protein>
    <submittedName>
        <fullName evidence="5">EcoKI restriction-modification system protein HsdS</fullName>
    </submittedName>
</protein>
<sequence length="192" mass="21640">MKTKLKNLASVQMGYSFRSRLEPEQTGNIAVIQMKDLTEDNLVDRQSLVLIELNDFKEHHKVELNDLVFRSRGQTNTAALVDVSIGSSVVAAPLLRIRIEKDSILPAYLCWFINQPSSQAYMQSKATGTAIRMIGKSVVDDLEVIVPSIELQQHIVKLEKLSSQEQHLMNKLSIKKRLLMNKVLIDLAATIQ</sequence>